<evidence type="ECO:0000313" key="1">
    <source>
        <dbReference type="EMBL" id="URD68642.1"/>
    </source>
</evidence>
<proteinExistence type="predicted"/>
<name>A0AAE9HYF8_9NEIS</name>
<dbReference type="Proteomes" id="UP001056819">
    <property type="component" value="Chromosome"/>
</dbReference>
<sequence>MVITAKTAKLVSKNKAMRFTKSVLLVVCVEKRPPTQTDTPIIAKKTANSSVETVKTVQIPSATCTIAALYAFAERKNAADA</sequence>
<dbReference type="AlphaFoldDB" id="A0AAE9HYF8"/>
<gene>
    <name evidence="1" type="ORF">LNQ82_02155</name>
</gene>
<accession>A0AAE9HYF8</accession>
<reference evidence="1" key="1">
    <citation type="submission" date="2022-05" db="EMBL/GenBank/DDBJ databases">
        <title>Alysiella filiformis genome sequencing.</title>
        <authorList>
            <person name="Viehboeck T."/>
        </authorList>
    </citation>
    <scope>NUCLEOTIDE SEQUENCE</scope>
    <source>
        <strain evidence="1">DSM 2580</strain>
    </source>
</reference>
<dbReference type="RefSeq" id="WP_182078464.1">
    <property type="nucleotide sequence ID" value="NZ_CP097501.1"/>
</dbReference>
<dbReference type="EMBL" id="CP097501">
    <property type="protein sequence ID" value="URD68642.1"/>
    <property type="molecule type" value="Genomic_DNA"/>
</dbReference>
<organism evidence="1 2">
    <name type="scientific">Conchiformibius steedae DSM 2580</name>
    <dbReference type="NCBI Taxonomy" id="1121352"/>
    <lineage>
        <taxon>Bacteria</taxon>
        <taxon>Pseudomonadati</taxon>
        <taxon>Pseudomonadota</taxon>
        <taxon>Betaproteobacteria</taxon>
        <taxon>Neisseriales</taxon>
        <taxon>Neisseriaceae</taxon>
        <taxon>Conchiformibius</taxon>
    </lineage>
</organism>
<evidence type="ECO:0000313" key="2">
    <source>
        <dbReference type="Proteomes" id="UP001056819"/>
    </source>
</evidence>
<protein>
    <submittedName>
        <fullName evidence="1">Uncharacterized protein</fullName>
    </submittedName>
</protein>